<dbReference type="Pfam" id="PF00008">
    <property type="entry name" value="EGF"/>
    <property type="match status" value="1"/>
</dbReference>
<keyword evidence="8" id="KW-1185">Reference proteome</keyword>
<evidence type="ECO:0000256" key="2">
    <source>
        <dbReference type="ARBA" id="ARBA00022729"/>
    </source>
</evidence>
<keyword evidence="2" id="KW-0732">Signal</keyword>
<feature type="domain" description="EGF-like" evidence="6">
    <location>
        <begin position="105"/>
        <end position="146"/>
    </location>
</feature>
<keyword evidence="1 5" id="KW-0245">EGF-like domain</keyword>
<dbReference type="SMART" id="SM00181">
    <property type="entry name" value="EGF"/>
    <property type="match status" value="2"/>
</dbReference>
<feature type="disulfide bond" evidence="5">
    <location>
        <begin position="70"/>
        <end position="80"/>
    </location>
</feature>
<keyword evidence="4 5" id="KW-1015">Disulfide bond</keyword>
<dbReference type="SUPFAM" id="SSF57196">
    <property type="entry name" value="EGF/Laminin"/>
    <property type="match status" value="2"/>
</dbReference>
<reference evidence="7" key="1">
    <citation type="submission" date="2021-02" db="EMBL/GenBank/DDBJ databases">
        <authorList>
            <person name="Nowell W R."/>
        </authorList>
    </citation>
    <scope>NUCLEOTIDE SEQUENCE</scope>
    <source>
        <strain evidence="7">Ploen Becks lab</strain>
    </source>
</reference>
<evidence type="ECO:0000256" key="4">
    <source>
        <dbReference type="ARBA" id="ARBA00023157"/>
    </source>
</evidence>
<dbReference type="InterPro" id="IPR051022">
    <property type="entry name" value="Notch_Cell-Fate_Det"/>
</dbReference>
<name>A0A814RZ11_9BILA</name>
<dbReference type="AlphaFoldDB" id="A0A814RZ11"/>
<proteinExistence type="predicted"/>
<dbReference type="Proteomes" id="UP000663879">
    <property type="component" value="Unassembled WGS sequence"/>
</dbReference>
<comment type="caution">
    <text evidence="7">The sequence shown here is derived from an EMBL/GenBank/DDBJ whole genome shotgun (WGS) entry which is preliminary data.</text>
</comment>
<feature type="disulfide bond" evidence="5">
    <location>
        <begin position="93"/>
        <end position="102"/>
    </location>
</feature>
<feature type="domain" description="EGF-like" evidence="6">
    <location>
        <begin position="66"/>
        <end position="103"/>
    </location>
</feature>
<evidence type="ECO:0000259" key="6">
    <source>
        <dbReference type="PROSITE" id="PS50026"/>
    </source>
</evidence>
<evidence type="ECO:0000256" key="1">
    <source>
        <dbReference type="ARBA" id="ARBA00022536"/>
    </source>
</evidence>
<dbReference type="EMBL" id="CAJNOC010010274">
    <property type="protein sequence ID" value="CAF1138329.1"/>
    <property type="molecule type" value="Genomic_DNA"/>
</dbReference>
<evidence type="ECO:0000313" key="8">
    <source>
        <dbReference type="Proteomes" id="UP000663879"/>
    </source>
</evidence>
<organism evidence="7 8">
    <name type="scientific">Brachionus calyciflorus</name>
    <dbReference type="NCBI Taxonomy" id="104777"/>
    <lineage>
        <taxon>Eukaryota</taxon>
        <taxon>Metazoa</taxon>
        <taxon>Spiralia</taxon>
        <taxon>Gnathifera</taxon>
        <taxon>Rotifera</taxon>
        <taxon>Eurotatoria</taxon>
        <taxon>Monogononta</taxon>
        <taxon>Pseudotrocha</taxon>
        <taxon>Ploima</taxon>
        <taxon>Brachionidae</taxon>
        <taxon>Brachionus</taxon>
    </lineage>
</organism>
<evidence type="ECO:0000256" key="5">
    <source>
        <dbReference type="PROSITE-ProRule" id="PRU00076"/>
    </source>
</evidence>
<dbReference type="Gene3D" id="2.10.25.10">
    <property type="entry name" value="Laminin"/>
    <property type="match status" value="2"/>
</dbReference>
<evidence type="ECO:0000313" key="7">
    <source>
        <dbReference type="EMBL" id="CAF1138329.1"/>
    </source>
</evidence>
<dbReference type="PANTHER" id="PTHR24049:SF22">
    <property type="entry name" value="DROSOPHILA CRUMBS HOMOLOG"/>
    <property type="match status" value="1"/>
</dbReference>
<dbReference type="InterPro" id="IPR000742">
    <property type="entry name" value="EGF"/>
</dbReference>
<comment type="caution">
    <text evidence="5">Lacks conserved residue(s) required for the propagation of feature annotation.</text>
</comment>
<dbReference type="PROSITE" id="PS50026">
    <property type="entry name" value="EGF_3"/>
    <property type="match status" value="2"/>
</dbReference>
<feature type="non-terminal residue" evidence="7">
    <location>
        <position position="1"/>
    </location>
</feature>
<evidence type="ECO:0000256" key="3">
    <source>
        <dbReference type="ARBA" id="ARBA00022737"/>
    </source>
</evidence>
<dbReference type="PANTHER" id="PTHR24049">
    <property type="entry name" value="CRUMBS FAMILY MEMBER"/>
    <property type="match status" value="1"/>
</dbReference>
<dbReference type="OrthoDB" id="6725842at2759"/>
<sequence length="170" mass="19133">MTDTQIASNITFVRNRTTQAITLKTNEATSSSLLLNTSTISTLETVANVEPVQLFDLIKILSSKYDYTVCLLNCSNHGECKYDNLLDKFLCICQENYYGSSCKLNIKPCSSNPCLNNGICPDVLTNNIFKHECQCLNEFYSGRNCEFRKDCFSMYSGDKCEMESSDLKAI</sequence>
<dbReference type="PROSITE" id="PS00022">
    <property type="entry name" value="EGF_1"/>
    <property type="match status" value="1"/>
</dbReference>
<protein>
    <recommendedName>
        <fullName evidence="6">EGF-like domain-containing protein</fullName>
    </recommendedName>
</protein>
<gene>
    <name evidence="7" type="ORF">OXX778_LOCUS22788</name>
</gene>
<keyword evidence="3" id="KW-0677">Repeat</keyword>
<feature type="disulfide bond" evidence="5">
    <location>
        <begin position="74"/>
        <end position="91"/>
    </location>
</feature>
<accession>A0A814RZ11</accession>